<dbReference type="InterPro" id="IPR004556">
    <property type="entry name" value="HemK-like"/>
</dbReference>
<proteinExistence type="inferred from homology"/>
<dbReference type="InterPro" id="IPR002052">
    <property type="entry name" value="DNA_methylase_N6_adenine_CS"/>
</dbReference>
<dbReference type="GO" id="GO:0102559">
    <property type="term" value="F:peptide chain release factor N(5)-glutamine methyltransferase activity"/>
    <property type="evidence" value="ECO:0007669"/>
    <property type="project" value="UniProtKB-EC"/>
</dbReference>
<evidence type="ECO:0000256" key="3">
    <source>
        <dbReference type="ARBA" id="ARBA00022691"/>
    </source>
</evidence>
<feature type="binding site" evidence="5">
    <location>
        <position position="171"/>
    </location>
    <ligand>
        <name>S-adenosyl-L-methionine</name>
        <dbReference type="ChEBI" id="CHEBI:59789"/>
    </ligand>
</feature>
<dbReference type="SUPFAM" id="SSF53335">
    <property type="entry name" value="S-adenosyl-L-methionine-dependent methyltransferases"/>
    <property type="match status" value="1"/>
</dbReference>
<evidence type="ECO:0000313" key="8">
    <source>
        <dbReference type="Proteomes" id="UP000234335"/>
    </source>
</evidence>
<evidence type="ECO:0000256" key="4">
    <source>
        <dbReference type="ARBA" id="ARBA00048391"/>
    </source>
</evidence>
<feature type="binding site" evidence="5">
    <location>
        <begin position="171"/>
        <end position="174"/>
    </location>
    <ligand>
        <name>substrate</name>
    </ligand>
</feature>
<comment type="similarity">
    <text evidence="5">Belongs to the protein N5-glutamine methyltransferase family. PrmC subfamily.</text>
</comment>
<dbReference type="PROSITE" id="PS00092">
    <property type="entry name" value="N6_MTASE"/>
    <property type="match status" value="1"/>
</dbReference>
<dbReference type="InterPro" id="IPR019874">
    <property type="entry name" value="RF_methyltr_PrmC"/>
</dbReference>
<feature type="binding site" evidence="5">
    <location>
        <begin position="106"/>
        <end position="110"/>
    </location>
    <ligand>
        <name>S-adenosyl-L-methionine</name>
        <dbReference type="ChEBI" id="CHEBI:59789"/>
    </ligand>
</feature>
<name>A0A2I1MAB8_9FIRM</name>
<evidence type="ECO:0000256" key="5">
    <source>
        <dbReference type="HAMAP-Rule" id="MF_02126"/>
    </source>
</evidence>
<dbReference type="NCBIfam" id="TIGR03534">
    <property type="entry name" value="RF_mod_PrmC"/>
    <property type="match status" value="1"/>
</dbReference>
<dbReference type="PANTHER" id="PTHR18895:SF74">
    <property type="entry name" value="MTRF1L RELEASE FACTOR GLUTAMINE METHYLTRANSFERASE"/>
    <property type="match status" value="1"/>
</dbReference>
<dbReference type="InterPro" id="IPR029063">
    <property type="entry name" value="SAM-dependent_MTases_sf"/>
</dbReference>
<dbReference type="InterPro" id="IPR007848">
    <property type="entry name" value="Small_mtfrase_dom"/>
</dbReference>
<comment type="caution">
    <text evidence="7">The sequence shown here is derived from an EMBL/GenBank/DDBJ whole genome shotgun (WGS) entry which is preliminary data.</text>
</comment>
<dbReference type="AlphaFoldDB" id="A0A2I1MAB8"/>
<dbReference type="NCBIfam" id="TIGR00536">
    <property type="entry name" value="hemK_fam"/>
    <property type="match status" value="1"/>
</dbReference>
<dbReference type="HAMAP" id="MF_02126">
    <property type="entry name" value="RF_methyltr_PrmC"/>
    <property type="match status" value="1"/>
</dbReference>
<feature type="binding site" evidence="5">
    <location>
        <position position="129"/>
    </location>
    <ligand>
        <name>S-adenosyl-L-methionine</name>
        <dbReference type="ChEBI" id="CHEBI:59789"/>
    </ligand>
</feature>
<dbReference type="RefSeq" id="WP_101540164.1">
    <property type="nucleotide sequence ID" value="NZ_JAPJPW010000020.1"/>
</dbReference>
<dbReference type="PANTHER" id="PTHR18895">
    <property type="entry name" value="HEMK METHYLTRANSFERASE"/>
    <property type="match status" value="1"/>
</dbReference>
<gene>
    <name evidence="5 7" type="primary">prmC</name>
    <name evidence="7" type="ORF">CYJ34_04735</name>
</gene>
<keyword evidence="3 5" id="KW-0949">S-adenosyl-L-methionine</keyword>
<keyword evidence="1 5" id="KW-0489">Methyltransferase</keyword>
<comment type="catalytic activity">
    <reaction evidence="4 5">
        <text>L-glutaminyl-[peptide chain release factor] + S-adenosyl-L-methionine = N(5)-methyl-L-glutaminyl-[peptide chain release factor] + S-adenosyl-L-homocysteine + H(+)</text>
        <dbReference type="Rhea" id="RHEA:42896"/>
        <dbReference type="Rhea" id="RHEA-COMP:10271"/>
        <dbReference type="Rhea" id="RHEA-COMP:10272"/>
        <dbReference type="ChEBI" id="CHEBI:15378"/>
        <dbReference type="ChEBI" id="CHEBI:30011"/>
        <dbReference type="ChEBI" id="CHEBI:57856"/>
        <dbReference type="ChEBI" id="CHEBI:59789"/>
        <dbReference type="ChEBI" id="CHEBI:61891"/>
        <dbReference type="EC" id="2.1.1.297"/>
    </reaction>
</comment>
<dbReference type="GO" id="GO:0032259">
    <property type="term" value="P:methylation"/>
    <property type="evidence" value="ECO:0007669"/>
    <property type="project" value="UniProtKB-KW"/>
</dbReference>
<dbReference type="Proteomes" id="UP000234335">
    <property type="component" value="Unassembled WGS sequence"/>
</dbReference>
<evidence type="ECO:0000259" key="6">
    <source>
        <dbReference type="Pfam" id="PF05175"/>
    </source>
</evidence>
<keyword evidence="2 5" id="KW-0808">Transferase</keyword>
<evidence type="ECO:0000313" key="7">
    <source>
        <dbReference type="EMBL" id="PKZ17093.1"/>
    </source>
</evidence>
<dbReference type="GO" id="GO:0003676">
    <property type="term" value="F:nucleic acid binding"/>
    <property type="evidence" value="ECO:0007669"/>
    <property type="project" value="InterPro"/>
</dbReference>
<feature type="domain" description="Methyltransferase small" evidence="6">
    <location>
        <begin position="85"/>
        <end position="196"/>
    </location>
</feature>
<comment type="function">
    <text evidence="5">Methylates the class 1 translation termination release factors RF1/PrfA and RF2/PrfB on the glutamine residue of the universally conserved GGQ motif.</text>
</comment>
<sequence length="264" mass="29913">MKIKNILDKNNDDLVIALTYILDKTKSFIYLNPDYELNDQVIEQLNNIEFMINEGLPLQYAIGHWEFYGLDLLVDDRALIPRFETEILVNCIINSDINKDEILDIGTGTGAISLALAKNLSKSHIIGVDISDKAVSLAKDNKNKLQLTNVNFLQSDLFKNVEGKFDIIVSNPPYISESDYKKLDEKLFYEPKSALVGGNDGLDFYKAIIKNAGNYLNKDGHLVFEIGYDQKEPINNLLIKSDFKNIKNIKDFNGFDRIIIAQKG</sequence>
<organism evidence="7 8">
    <name type="scientific">Anaerococcus octavius</name>
    <dbReference type="NCBI Taxonomy" id="54007"/>
    <lineage>
        <taxon>Bacteria</taxon>
        <taxon>Bacillati</taxon>
        <taxon>Bacillota</taxon>
        <taxon>Tissierellia</taxon>
        <taxon>Tissierellales</taxon>
        <taxon>Peptoniphilaceae</taxon>
        <taxon>Anaerococcus</taxon>
    </lineage>
</organism>
<dbReference type="EMBL" id="PKGS01000002">
    <property type="protein sequence ID" value="PKZ17093.1"/>
    <property type="molecule type" value="Genomic_DNA"/>
</dbReference>
<reference evidence="7 8" key="1">
    <citation type="submission" date="2017-12" db="EMBL/GenBank/DDBJ databases">
        <title>Phylogenetic diversity of female urinary microbiome.</title>
        <authorList>
            <person name="Thomas-White K."/>
            <person name="Wolfe A.J."/>
        </authorList>
    </citation>
    <scope>NUCLEOTIDE SEQUENCE [LARGE SCALE GENOMIC DNA]</scope>
    <source>
        <strain evidence="7 8">UMB0119</strain>
    </source>
</reference>
<protein>
    <recommendedName>
        <fullName evidence="5">Release factor glutamine methyltransferase</fullName>
        <shortName evidence="5">RF MTase</shortName>
        <ecNumber evidence="5">2.1.1.297</ecNumber>
    </recommendedName>
    <alternativeName>
        <fullName evidence="5">N5-glutamine methyltransferase PrmC</fullName>
    </alternativeName>
    <alternativeName>
        <fullName evidence="5">Protein-(glutamine-N5) MTase PrmC</fullName>
    </alternativeName>
    <alternativeName>
        <fullName evidence="5">Protein-glutamine N-methyltransferase PrmC</fullName>
    </alternativeName>
</protein>
<keyword evidence="8" id="KW-1185">Reference proteome</keyword>
<dbReference type="InterPro" id="IPR050320">
    <property type="entry name" value="N5-glutamine_MTase"/>
</dbReference>
<evidence type="ECO:0000256" key="2">
    <source>
        <dbReference type="ARBA" id="ARBA00022679"/>
    </source>
</evidence>
<dbReference type="Gene3D" id="1.10.8.10">
    <property type="entry name" value="DNA helicase RuvA subunit, C-terminal domain"/>
    <property type="match status" value="1"/>
</dbReference>
<dbReference type="Gene3D" id="3.40.50.150">
    <property type="entry name" value="Vaccinia Virus protein VP39"/>
    <property type="match status" value="1"/>
</dbReference>
<dbReference type="Pfam" id="PF05175">
    <property type="entry name" value="MTS"/>
    <property type="match status" value="1"/>
</dbReference>
<evidence type="ECO:0000256" key="1">
    <source>
        <dbReference type="ARBA" id="ARBA00022603"/>
    </source>
</evidence>
<dbReference type="EC" id="2.1.1.297" evidence="5"/>
<dbReference type="CDD" id="cd02440">
    <property type="entry name" value="AdoMet_MTases"/>
    <property type="match status" value="1"/>
</dbReference>
<comment type="caution">
    <text evidence="5">Lacks conserved residue(s) required for the propagation of feature annotation.</text>
</comment>
<accession>A0A2I1MAB8</accession>
<dbReference type="FunFam" id="3.40.50.150:FF:000053">
    <property type="entry name" value="Release factor glutamine methyltransferase"/>
    <property type="match status" value="1"/>
</dbReference>